<organism evidence="9 10">
    <name type="scientific">Streptomyces violaceusniger</name>
    <dbReference type="NCBI Taxonomy" id="68280"/>
    <lineage>
        <taxon>Bacteria</taxon>
        <taxon>Bacillati</taxon>
        <taxon>Actinomycetota</taxon>
        <taxon>Actinomycetes</taxon>
        <taxon>Kitasatosporales</taxon>
        <taxon>Streptomycetaceae</taxon>
        <taxon>Streptomyces</taxon>
        <taxon>Streptomyces violaceusniger group</taxon>
    </lineage>
</organism>
<dbReference type="GO" id="GO:0020037">
    <property type="term" value="F:heme binding"/>
    <property type="evidence" value="ECO:0007669"/>
    <property type="project" value="InterPro"/>
</dbReference>
<evidence type="ECO:0000256" key="8">
    <source>
        <dbReference type="SAM" id="MobiDB-lite"/>
    </source>
</evidence>
<dbReference type="CDD" id="cd20625">
    <property type="entry name" value="CYP164-like"/>
    <property type="match status" value="1"/>
</dbReference>
<evidence type="ECO:0000313" key="9">
    <source>
        <dbReference type="EMBL" id="GDY54878.1"/>
    </source>
</evidence>
<dbReference type="InterPro" id="IPR002397">
    <property type="entry name" value="Cyt_P450_B"/>
</dbReference>
<sequence>MVRHTVSFPTARARRAALHRSERRAATSLAGPHRPPGSAPPRVRPFGLAVRAGPVRLTDAEQGDDPDEGTHSAMTQTQGSLVRQITDYAHRADPYPIYAELRKTPVVHDEEGPYIVSTYWEIHGLLHDPRLSSDARNLDPRAASELPEEDDPGLPPSFLKLDPPEHDRLRRLATAPFGPPHTPRRLHEMRGELTRIVGELIDGFEGRDRIDLVDHFSYPFPVTVICRLLGVDREDEPRFHAWADTLAASLDPDSDADAAERGRIARQARTELAAYLSELIEERRRAPGDDMLSALVNGDGPEGRMSRVELLSTAALLLVAGHETTVNLITNGMLTLLRNPDVLARLRKDPHLVVPLVEELLRFDPPVQMLPQRTPLSDIDIAGVTIPRGAPVWLLLASGNRDPQRFPDPDRFDPQRRDNQHLGFGSGVHSCFGAPLARLEAQIALTELARRLDEPRLLEDPPAYRRNAVLRGPRHLPLAFEGLRPNGSPNGSPKGSPNGSR</sequence>
<dbReference type="SUPFAM" id="SSF48264">
    <property type="entry name" value="Cytochrome P450"/>
    <property type="match status" value="1"/>
</dbReference>
<dbReference type="GO" id="GO:0004497">
    <property type="term" value="F:monooxygenase activity"/>
    <property type="evidence" value="ECO:0007669"/>
    <property type="project" value="UniProtKB-KW"/>
</dbReference>
<accession>A0A4D4L8P2</accession>
<evidence type="ECO:0000313" key="10">
    <source>
        <dbReference type="Proteomes" id="UP000301309"/>
    </source>
</evidence>
<reference evidence="9 10" key="1">
    <citation type="journal article" date="2020" name="Int. J. Syst. Evol. Microbiol.">
        <title>Reclassification of Streptomyces castelarensis and Streptomyces sporoclivatus as later heterotypic synonyms of Streptomyces antimycoticus.</title>
        <authorList>
            <person name="Komaki H."/>
            <person name="Tamura T."/>
        </authorList>
    </citation>
    <scope>NUCLEOTIDE SEQUENCE [LARGE SCALE GENOMIC DNA]</scope>
    <source>
        <strain evidence="9 10">NBRC 13459</strain>
    </source>
</reference>
<evidence type="ECO:0000256" key="6">
    <source>
        <dbReference type="ARBA" id="ARBA00023033"/>
    </source>
</evidence>
<dbReference type="PANTHER" id="PTHR46696:SF1">
    <property type="entry name" value="CYTOCHROME P450 YJIB-RELATED"/>
    <property type="match status" value="1"/>
</dbReference>
<dbReference type="PRINTS" id="PR00385">
    <property type="entry name" value="P450"/>
</dbReference>
<dbReference type="InterPro" id="IPR017972">
    <property type="entry name" value="Cyt_P450_CS"/>
</dbReference>
<protein>
    <submittedName>
        <fullName evidence="9">Cytochrome P450</fullName>
    </submittedName>
</protein>
<evidence type="ECO:0000256" key="4">
    <source>
        <dbReference type="ARBA" id="ARBA00023002"/>
    </source>
</evidence>
<dbReference type="FunFam" id="1.10.630.10:FF:000018">
    <property type="entry name" value="Cytochrome P450 monooxygenase"/>
    <property type="match status" value="1"/>
</dbReference>
<feature type="compositionally biased region" description="Pro residues" evidence="8">
    <location>
        <begin position="33"/>
        <end position="43"/>
    </location>
</feature>
<evidence type="ECO:0000256" key="1">
    <source>
        <dbReference type="ARBA" id="ARBA00010617"/>
    </source>
</evidence>
<keyword evidence="6 7" id="KW-0503">Monooxygenase</keyword>
<keyword evidence="4 7" id="KW-0560">Oxidoreductase</keyword>
<dbReference type="InterPro" id="IPR036396">
    <property type="entry name" value="Cyt_P450_sf"/>
</dbReference>
<dbReference type="Proteomes" id="UP000301309">
    <property type="component" value="Unassembled WGS sequence"/>
</dbReference>
<dbReference type="InterPro" id="IPR001128">
    <property type="entry name" value="Cyt_P450"/>
</dbReference>
<comment type="caution">
    <text evidence="9">The sequence shown here is derived from an EMBL/GenBank/DDBJ whole genome shotgun (WGS) entry which is preliminary data.</text>
</comment>
<evidence type="ECO:0000256" key="3">
    <source>
        <dbReference type="ARBA" id="ARBA00022723"/>
    </source>
</evidence>
<keyword evidence="5 7" id="KW-0408">Iron</keyword>
<feature type="region of interest" description="Disordered" evidence="8">
    <location>
        <begin position="478"/>
        <end position="501"/>
    </location>
</feature>
<dbReference type="PRINTS" id="PR00359">
    <property type="entry name" value="BP450"/>
</dbReference>
<proteinExistence type="inferred from homology"/>
<dbReference type="PROSITE" id="PS00086">
    <property type="entry name" value="CYTOCHROME_P450"/>
    <property type="match status" value="1"/>
</dbReference>
<keyword evidence="10" id="KW-1185">Reference proteome</keyword>
<feature type="region of interest" description="Disordered" evidence="8">
    <location>
        <begin position="141"/>
        <end position="163"/>
    </location>
</feature>
<keyword evidence="2 7" id="KW-0349">Heme</keyword>
<keyword evidence="3 7" id="KW-0479">Metal-binding</keyword>
<comment type="similarity">
    <text evidence="1 7">Belongs to the cytochrome P450 family.</text>
</comment>
<dbReference type="GO" id="GO:0016705">
    <property type="term" value="F:oxidoreductase activity, acting on paired donors, with incorporation or reduction of molecular oxygen"/>
    <property type="evidence" value="ECO:0007669"/>
    <property type="project" value="InterPro"/>
</dbReference>
<dbReference type="Gene3D" id="1.10.630.10">
    <property type="entry name" value="Cytochrome P450"/>
    <property type="match status" value="1"/>
</dbReference>
<dbReference type="PANTHER" id="PTHR46696">
    <property type="entry name" value="P450, PUTATIVE (EUROFUNG)-RELATED"/>
    <property type="match status" value="1"/>
</dbReference>
<dbReference type="Pfam" id="PF00067">
    <property type="entry name" value="p450"/>
    <property type="match status" value="1"/>
</dbReference>
<dbReference type="AlphaFoldDB" id="A0A4D4L8P2"/>
<gene>
    <name evidence="9" type="ORF">SVIO_055010</name>
</gene>
<dbReference type="GO" id="GO:0005506">
    <property type="term" value="F:iron ion binding"/>
    <property type="evidence" value="ECO:0007669"/>
    <property type="project" value="InterPro"/>
</dbReference>
<feature type="region of interest" description="Disordered" evidence="8">
    <location>
        <begin position="58"/>
        <end position="79"/>
    </location>
</feature>
<evidence type="ECO:0000256" key="2">
    <source>
        <dbReference type="ARBA" id="ARBA00022617"/>
    </source>
</evidence>
<feature type="compositionally biased region" description="Polar residues" evidence="8">
    <location>
        <begin position="487"/>
        <end position="501"/>
    </location>
</feature>
<evidence type="ECO:0000256" key="5">
    <source>
        <dbReference type="ARBA" id="ARBA00023004"/>
    </source>
</evidence>
<dbReference type="EMBL" id="BJHW01000001">
    <property type="protein sequence ID" value="GDY54878.1"/>
    <property type="molecule type" value="Genomic_DNA"/>
</dbReference>
<feature type="region of interest" description="Disordered" evidence="8">
    <location>
        <begin position="1"/>
        <end position="45"/>
    </location>
</feature>
<evidence type="ECO:0000256" key="7">
    <source>
        <dbReference type="RuleBase" id="RU000461"/>
    </source>
</evidence>
<name>A0A4D4L8P2_STRVO</name>